<dbReference type="GO" id="GO:0050660">
    <property type="term" value="F:flavin adenine dinucleotide binding"/>
    <property type="evidence" value="ECO:0007669"/>
    <property type="project" value="TreeGrafter"/>
</dbReference>
<dbReference type="AlphaFoldDB" id="A0A1U9JY24"/>
<feature type="binding site" evidence="5">
    <location>
        <position position="267"/>
    </location>
    <ligand>
        <name>NAD(+)</name>
        <dbReference type="ChEBI" id="CHEBI:57540"/>
    </ligand>
</feature>
<evidence type="ECO:0000256" key="4">
    <source>
        <dbReference type="PIRSR" id="PIRSR000350-2"/>
    </source>
</evidence>
<dbReference type="Gene3D" id="3.30.390.30">
    <property type="match status" value="1"/>
</dbReference>
<dbReference type="PRINTS" id="PR00411">
    <property type="entry name" value="PNDRDTASEI"/>
</dbReference>
<evidence type="ECO:0000256" key="6">
    <source>
        <dbReference type="PIRSR" id="PIRSR000350-4"/>
    </source>
</evidence>
<organism evidence="9 10">
    <name type="scientific">Paenalcaligenes hominis</name>
    <dbReference type="NCBI Taxonomy" id="643674"/>
    <lineage>
        <taxon>Bacteria</taxon>
        <taxon>Pseudomonadati</taxon>
        <taxon>Pseudomonadota</taxon>
        <taxon>Betaproteobacteria</taxon>
        <taxon>Burkholderiales</taxon>
        <taxon>Alcaligenaceae</taxon>
        <taxon>Paenalcaligenes</taxon>
    </lineage>
</organism>
<name>A0A1U9JY24_9BURK</name>
<feature type="domain" description="Pyridine nucleotide-disulphide oxidoreductase dimerisation" evidence="7">
    <location>
        <begin position="349"/>
        <end position="452"/>
    </location>
</feature>
<dbReference type="OrthoDB" id="178496at2"/>
<dbReference type="Pfam" id="PF07992">
    <property type="entry name" value="Pyr_redox_2"/>
    <property type="match status" value="1"/>
</dbReference>
<dbReference type="SUPFAM" id="SSF55424">
    <property type="entry name" value="FAD/NAD-linked reductases, dimerisation (C-terminal) domain"/>
    <property type="match status" value="1"/>
</dbReference>
<feature type="binding site" evidence="5">
    <location>
        <position position="309"/>
    </location>
    <ligand>
        <name>FAD</name>
        <dbReference type="ChEBI" id="CHEBI:57692"/>
    </ligand>
</feature>
<proteinExistence type="inferred from homology"/>
<evidence type="ECO:0000256" key="2">
    <source>
        <dbReference type="ARBA" id="ARBA00022630"/>
    </source>
</evidence>
<dbReference type="NCBIfam" id="NF004939">
    <property type="entry name" value="PRK06292.1-1"/>
    <property type="match status" value="1"/>
</dbReference>
<evidence type="ECO:0000256" key="5">
    <source>
        <dbReference type="PIRSR" id="PIRSR000350-3"/>
    </source>
</evidence>
<keyword evidence="2" id="KW-0285">Flavoprotein</keyword>
<dbReference type="Proteomes" id="UP000189369">
    <property type="component" value="Chromosome"/>
</dbReference>
<reference evidence="9 10" key="1">
    <citation type="submission" date="2017-01" db="EMBL/GenBank/DDBJ databases">
        <title>Complete Genome Sequence of Paenalcaligenes hominis, Isolated from a paraplegic Patient with neurogenic bladder.</title>
        <authorList>
            <person name="Mukhopadhyay R."/>
            <person name="Joaquin J."/>
            <person name="Hogue R."/>
            <person name="Kilaru A."/>
            <person name="Jospin G."/>
            <person name="Mars K."/>
            <person name="Eisen J.A."/>
            <person name="Chaturvedi V."/>
        </authorList>
    </citation>
    <scope>NUCLEOTIDE SEQUENCE [LARGE SCALE GENOMIC DNA]</scope>
    <source>
        <strain evidence="9 10">15S00501</strain>
    </source>
</reference>
<feature type="binding site" evidence="5">
    <location>
        <begin position="141"/>
        <end position="143"/>
    </location>
    <ligand>
        <name>FAD</name>
        <dbReference type="ChEBI" id="CHEBI:57692"/>
    </ligand>
</feature>
<comment type="cofactor">
    <cofactor evidence="5">
        <name>FAD</name>
        <dbReference type="ChEBI" id="CHEBI:57692"/>
    </cofactor>
    <text evidence="5">Binds 1 FAD per subunit.</text>
</comment>
<dbReference type="InterPro" id="IPR004099">
    <property type="entry name" value="Pyr_nucl-diS_OxRdtase_dimer"/>
</dbReference>
<evidence type="ECO:0000313" key="10">
    <source>
        <dbReference type="Proteomes" id="UP000189369"/>
    </source>
</evidence>
<dbReference type="PANTHER" id="PTHR43014:SF4">
    <property type="entry name" value="PYRIDINE NUCLEOTIDE-DISULFIDE OXIDOREDUCTASE RCLA-RELATED"/>
    <property type="match status" value="1"/>
</dbReference>
<dbReference type="STRING" id="643674.PAEH1_02175"/>
<keyword evidence="5" id="KW-0520">NAD</keyword>
<feature type="binding site" evidence="5">
    <location>
        <begin position="178"/>
        <end position="185"/>
    </location>
    <ligand>
        <name>NAD(+)</name>
        <dbReference type="ChEBI" id="CHEBI:57540"/>
    </ligand>
</feature>
<evidence type="ECO:0000259" key="7">
    <source>
        <dbReference type="Pfam" id="PF02852"/>
    </source>
</evidence>
<evidence type="ECO:0000256" key="3">
    <source>
        <dbReference type="ARBA" id="ARBA00022827"/>
    </source>
</evidence>
<feature type="disulfide bond" description="Redox-active" evidence="6">
    <location>
        <begin position="43"/>
        <end position="48"/>
    </location>
</feature>
<gene>
    <name evidence="9" type="ORF">PAEH1_02175</name>
</gene>
<evidence type="ECO:0000259" key="8">
    <source>
        <dbReference type="Pfam" id="PF07992"/>
    </source>
</evidence>
<dbReference type="InterPro" id="IPR016156">
    <property type="entry name" value="FAD/NAD-linked_Rdtase_dimer_sf"/>
</dbReference>
<dbReference type="EMBL" id="CP019697">
    <property type="protein sequence ID" value="AQS50651.1"/>
    <property type="molecule type" value="Genomic_DNA"/>
</dbReference>
<evidence type="ECO:0000256" key="1">
    <source>
        <dbReference type="ARBA" id="ARBA00007532"/>
    </source>
</evidence>
<dbReference type="PANTHER" id="PTHR43014">
    <property type="entry name" value="MERCURIC REDUCTASE"/>
    <property type="match status" value="1"/>
</dbReference>
<dbReference type="SUPFAM" id="SSF51905">
    <property type="entry name" value="FAD/NAD(P)-binding domain"/>
    <property type="match status" value="1"/>
</dbReference>
<dbReference type="Pfam" id="PF02852">
    <property type="entry name" value="Pyr_redox_dim"/>
    <property type="match status" value="1"/>
</dbReference>
<keyword evidence="5" id="KW-0547">Nucleotide-binding</keyword>
<feature type="domain" description="FAD/NAD(P)-binding" evidence="8">
    <location>
        <begin position="7"/>
        <end position="324"/>
    </location>
</feature>
<dbReference type="InterPro" id="IPR001100">
    <property type="entry name" value="Pyr_nuc-diS_OxRdtase"/>
</dbReference>
<feature type="binding site" evidence="5">
    <location>
        <position position="52"/>
    </location>
    <ligand>
        <name>FAD</name>
        <dbReference type="ChEBI" id="CHEBI:57692"/>
    </ligand>
</feature>
<dbReference type="PIRSF" id="PIRSF000350">
    <property type="entry name" value="Mercury_reductase_MerA"/>
    <property type="match status" value="1"/>
</dbReference>
<dbReference type="GO" id="GO:0003955">
    <property type="term" value="F:NAD(P)H dehydrogenase (quinone) activity"/>
    <property type="evidence" value="ECO:0007669"/>
    <property type="project" value="TreeGrafter"/>
</dbReference>
<dbReference type="Gene3D" id="3.50.50.60">
    <property type="entry name" value="FAD/NAD(P)-binding domain"/>
    <property type="match status" value="2"/>
</dbReference>
<feature type="active site" description="Proton acceptor" evidence="4">
    <location>
        <position position="442"/>
    </location>
</feature>
<evidence type="ECO:0000313" key="9">
    <source>
        <dbReference type="EMBL" id="AQS50651.1"/>
    </source>
</evidence>
<dbReference type="InterPro" id="IPR036188">
    <property type="entry name" value="FAD/NAD-bd_sf"/>
</dbReference>
<comment type="similarity">
    <text evidence="1">Belongs to the class-I pyridine nucleotide-disulfide oxidoreductase family.</text>
</comment>
<dbReference type="InterPro" id="IPR023753">
    <property type="entry name" value="FAD/NAD-binding_dom"/>
</dbReference>
<sequence>MQQREVDVVVIGAGTAGMTAYKTAKKANKRVLLIEADQYGTTCARVGCMPSKLLIAAADTAATVAQSHKFGVNVKSMQVDGKAVMQRVRDERDRFVSFVLNDIDSFPAEDKLKGRAKLLDDHTVQVDDHTCITTNSVVLATGSSAFVPKELLDAGDRLVQTDDVFYWQDLPKRIVVVGAGVIGLELGIALQRLGVEVTVLNRGQRIAGISDPKVLSYAQRIVGQTVQLELDTQVTGTELSGDQVIVHYTRQGQAHQVQADFVLSAAGRKPNIANLGLENTSAQLDDKGMPEFDKDTLNITHTPMFFAGDVNALHPLLHEATDDGYQAGLNAAHWPQKPKTIDRRAPLAIVFSEPQILKVGQSYAELESSQIRIGEVDFANQGRSRILLKNAGLLRVYADKQSQRFLGAEMVGPAAEHLAHLLAWSLQMQLTIKQMLAMPFYHPVIEEGLRTALRDAAQNHT</sequence>
<dbReference type="PRINTS" id="PR00368">
    <property type="entry name" value="FADPNR"/>
</dbReference>
<dbReference type="KEGG" id="phn:PAEH1_02175"/>
<accession>A0A1U9JY24</accession>
<keyword evidence="3 5" id="KW-0274">FAD</keyword>
<protein>
    <submittedName>
        <fullName evidence="9">Dihydrolipoyl dehydrogenase</fullName>
    </submittedName>
</protein>